<dbReference type="Gene3D" id="3.30.40.10">
    <property type="entry name" value="Zinc/RING finger domain, C3HC4 (zinc finger)"/>
    <property type="match status" value="1"/>
</dbReference>
<comment type="caution">
    <text evidence="5">The sequence shown here is derived from an EMBL/GenBank/DDBJ whole genome shotgun (WGS) entry which is preliminary data.</text>
</comment>
<reference evidence="5" key="1">
    <citation type="submission" date="2023-10" db="EMBL/GenBank/DDBJ databases">
        <title>Genome assembly of Pristionchus species.</title>
        <authorList>
            <person name="Yoshida K."/>
            <person name="Sommer R.J."/>
        </authorList>
    </citation>
    <scope>NUCLEOTIDE SEQUENCE</scope>
    <source>
        <strain evidence="5">RS5133</strain>
    </source>
</reference>
<gene>
    <name evidence="5" type="ORF">PFISCL1PPCAC_3344</name>
</gene>
<dbReference type="SMART" id="SM00184">
    <property type="entry name" value="RING"/>
    <property type="match status" value="1"/>
</dbReference>
<dbReference type="EMBL" id="BTSY01000001">
    <property type="protein sequence ID" value="GMT12047.1"/>
    <property type="molecule type" value="Genomic_DNA"/>
</dbReference>
<keyword evidence="2" id="KW-0862">Zinc</keyword>
<evidence type="ECO:0000256" key="1">
    <source>
        <dbReference type="ARBA" id="ARBA00022771"/>
    </source>
</evidence>
<evidence type="ECO:0000259" key="4">
    <source>
        <dbReference type="PROSITE" id="PS50089"/>
    </source>
</evidence>
<name>A0AAV5UZL8_9BILA</name>
<dbReference type="InterPro" id="IPR001841">
    <property type="entry name" value="Znf_RING"/>
</dbReference>
<evidence type="ECO:0000313" key="6">
    <source>
        <dbReference type="Proteomes" id="UP001432322"/>
    </source>
</evidence>
<evidence type="ECO:0000313" key="5">
    <source>
        <dbReference type="EMBL" id="GMT12047.1"/>
    </source>
</evidence>
<dbReference type="PANTHER" id="PTHR16450">
    <property type="entry name" value="RING FINGER PROTEIN 186"/>
    <property type="match status" value="1"/>
</dbReference>
<dbReference type="PANTHER" id="PTHR16450:SF1">
    <property type="entry name" value="PROTEIN CBG12045"/>
    <property type="match status" value="1"/>
</dbReference>
<dbReference type="SUPFAM" id="SSF57850">
    <property type="entry name" value="RING/U-box"/>
    <property type="match status" value="1"/>
</dbReference>
<dbReference type="AlphaFoldDB" id="A0AAV5UZL8"/>
<feature type="non-terminal residue" evidence="5">
    <location>
        <position position="1"/>
    </location>
</feature>
<feature type="domain" description="RING-type" evidence="4">
    <location>
        <begin position="24"/>
        <end position="65"/>
    </location>
</feature>
<evidence type="ECO:0000256" key="3">
    <source>
        <dbReference type="PROSITE-ProRule" id="PRU00175"/>
    </source>
</evidence>
<keyword evidence="1 3" id="KW-0863">Zinc-finger</keyword>
<proteinExistence type="predicted"/>
<evidence type="ECO:0000256" key="2">
    <source>
        <dbReference type="ARBA" id="ARBA00022833"/>
    </source>
</evidence>
<protein>
    <recommendedName>
        <fullName evidence="4">RING-type domain-containing protein</fullName>
    </recommendedName>
</protein>
<dbReference type="GO" id="GO:0008270">
    <property type="term" value="F:zinc ion binding"/>
    <property type="evidence" value="ECO:0007669"/>
    <property type="project" value="UniProtKB-KW"/>
</dbReference>
<dbReference type="InterPro" id="IPR013083">
    <property type="entry name" value="Znf_RING/FYVE/PHD"/>
</dbReference>
<dbReference type="Pfam" id="PF13920">
    <property type="entry name" value="zf-C3HC4_3"/>
    <property type="match status" value="1"/>
</dbReference>
<dbReference type="Proteomes" id="UP001432322">
    <property type="component" value="Unassembled WGS sequence"/>
</dbReference>
<accession>A0AAV5UZL8</accession>
<dbReference type="CDD" id="cd16449">
    <property type="entry name" value="RING-HC"/>
    <property type="match status" value="1"/>
</dbReference>
<dbReference type="PROSITE" id="PS50089">
    <property type="entry name" value="ZF_RING_2"/>
    <property type="match status" value="1"/>
</dbReference>
<sequence length="139" mass="15643">LEQLRADNELSSACNPQLAYDRACRVCFTPAPLKRAVFIACGHVTCLACAMELKLQRQLVCPFCRRRSNFVKLFEEMVEEQYDAPEEENTVDTVIETATVRTVTEVDDAFEEIFAGAIDQEQWGGHIPGAYEEEHALAV</sequence>
<keyword evidence="6" id="KW-1185">Reference proteome</keyword>
<organism evidence="5 6">
    <name type="scientific">Pristionchus fissidentatus</name>
    <dbReference type="NCBI Taxonomy" id="1538716"/>
    <lineage>
        <taxon>Eukaryota</taxon>
        <taxon>Metazoa</taxon>
        <taxon>Ecdysozoa</taxon>
        <taxon>Nematoda</taxon>
        <taxon>Chromadorea</taxon>
        <taxon>Rhabditida</taxon>
        <taxon>Rhabditina</taxon>
        <taxon>Diplogasteromorpha</taxon>
        <taxon>Diplogasteroidea</taxon>
        <taxon>Neodiplogasteridae</taxon>
        <taxon>Pristionchus</taxon>
    </lineage>
</organism>
<keyword evidence="1 3" id="KW-0479">Metal-binding</keyword>